<accession>A0ABR3FGJ8</accession>
<organism evidence="1 2">
    <name type="scientific">Marasmius crinis-equi</name>
    <dbReference type="NCBI Taxonomy" id="585013"/>
    <lineage>
        <taxon>Eukaryota</taxon>
        <taxon>Fungi</taxon>
        <taxon>Dikarya</taxon>
        <taxon>Basidiomycota</taxon>
        <taxon>Agaricomycotina</taxon>
        <taxon>Agaricomycetes</taxon>
        <taxon>Agaricomycetidae</taxon>
        <taxon>Agaricales</taxon>
        <taxon>Marasmiineae</taxon>
        <taxon>Marasmiaceae</taxon>
        <taxon>Marasmius</taxon>
    </lineage>
</organism>
<reference evidence="1 2" key="1">
    <citation type="submission" date="2024-02" db="EMBL/GenBank/DDBJ databases">
        <title>A draft genome for the cacao thread blight pathogen Marasmius crinis-equi.</title>
        <authorList>
            <person name="Cohen S.P."/>
            <person name="Baruah I.K."/>
            <person name="Amoako-Attah I."/>
            <person name="Bukari Y."/>
            <person name="Meinhardt L.W."/>
            <person name="Bailey B.A."/>
        </authorList>
    </citation>
    <scope>NUCLEOTIDE SEQUENCE [LARGE SCALE GENOMIC DNA]</scope>
    <source>
        <strain evidence="1 2">GH-76</strain>
    </source>
</reference>
<dbReference type="Proteomes" id="UP001465976">
    <property type="component" value="Unassembled WGS sequence"/>
</dbReference>
<dbReference type="EMBL" id="JBAHYK010000401">
    <property type="protein sequence ID" value="KAL0574399.1"/>
    <property type="molecule type" value="Genomic_DNA"/>
</dbReference>
<name>A0ABR3FGJ8_9AGAR</name>
<evidence type="ECO:0000313" key="2">
    <source>
        <dbReference type="Proteomes" id="UP001465976"/>
    </source>
</evidence>
<gene>
    <name evidence="1" type="ORF">V5O48_007557</name>
</gene>
<proteinExistence type="predicted"/>
<comment type="caution">
    <text evidence="1">The sequence shown here is derived from an EMBL/GenBank/DDBJ whole genome shotgun (WGS) entry which is preliminary data.</text>
</comment>
<keyword evidence="2" id="KW-1185">Reference proteome</keyword>
<protein>
    <submittedName>
        <fullName evidence="1">Uncharacterized protein</fullName>
    </submittedName>
</protein>
<evidence type="ECO:0000313" key="1">
    <source>
        <dbReference type="EMBL" id="KAL0574399.1"/>
    </source>
</evidence>
<sequence>MSNEEAWIENGDSHLPDWAFFIFGTLETLGEEATYSAEFRVLDSGLQGDQRRNMVELGR</sequence>